<keyword evidence="1" id="KW-0472">Membrane</keyword>
<evidence type="ECO:0000256" key="1">
    <source>
        <dbReference type="SAM" id="Phobius"/>
    </source>
</evidence>
<keyword evidence="3" id="KW-1185">Reference proteome</keyword>
<dbReference type="EMBL" id="AVOT02039009">
    <property type="protein sequence ID" value="MBW0533991.1"/>
    <property type="molecule type" value="Genomic_DNA"/>
</dbReference>
<name>A0A9Q3FBM7_9BASI</name>
<comment type="caution">
    <text evidence="2">The sequence shown here is derived from an EMBL/GenBank/DDBJ whole genome shotgun (WGS) entry which is preliminary data.</text>
</comment>
<dbReference type="AlphaFoldDB" id="A0A9Q3FBM7"/>
<reference evidence="2" key="1">
    <citation type="submission" date="2021-03" db="EMBL/GenBank/DDBJ databases">
        <title>Draft genome sequence of rust myrtle Austropuccinia psidii MF-1, a brazilian biotype.</title>
        <authorList>
            <person name="Quecine M.C."/>
            <person name="Pachon D.M.R."/>
            <person name="Bonatelli M.L."/>
            <person name="Correr F.H."/>
            <person name="Franceschini L.M."/>
            <person name="Leite T.F."/>
            <person name="Margarido G.R.A."/>
            <person name="Almeida C.A."/>
            <person name="Ferrarezi J.A."/>
            <person name="Labate C.A."/>
        </authorList>
    </citation>
    <scope>NUCLEOTIDE SEQUENCE</scope>
    <source>
        <strain evidence="2">MF-1</strain>
    </source>
</reference>
<keyword evidence="1" id="KW-1133">Transmembrane helix</keyword>
<proteinExistence type="predicted"/>
<evidence type="ECO:0000313" key="2">
    <source>
        <dbReference type="EMBL" id="MBW0533991.1"/>
    </source>
</evidence>
<organism evidence="2 3">
    <name type="scientific">Austropuccinia psidii MF-1</name>
    <dbReference type="NCBI Taxonomy" id="1389203"/>
    <lineage>
        <taxon>Eukaryota</taxon>
        <taxon>Fungi</taxon>
        <taxon>Dikarya</taxon>
        <taxon>Basidiomycota</taxon>
        <taxon>Pucciniomycotina</taxon>
        <taxon>Pucciniomycetes</taxon>
        <taxon>Pucciniales</taxon>
        <taxon>Sphaerophragmiaceae</taxon>
        <taxon>Austropuccinia</taxon>
    </lineage>
</organism>
<dbReference type="Proteomes" id="UP000765509">
    <property type="component" value="Unassembled WGS sequence"/>
</dbReference>
<feature type="transmembrane region" description="Helical" evidence="1">
    <location>
        <begin position="58"/>
        <end position="78"/>
    </location>
</feature>
<evidence type="ECO:0000313" key="3">
    <source>
        <dbReference type="Proteomes" id="UP000765509"/>
    </source>
</evidence>
<accession>A0A9Q3FBM7</accession>
<gene>
    <name evidence="2" type="ORF">O181_073706</name>
</gene>
<sequence>MACRTTVILRTTVAIFDVLLRSVVLIASDHFPSVQLASCPPTFIGRLLHVLLARRTTVILRTAITIFNVFLYSVILIASDHFPSVQLASCPPTVIDWRRHLVTVRRTTVILRTTITIFDVLLRSIVLIASDHFPSVQLASCPPTIYFN</sequence>
<protein>
    <submittedName>
        <fullName evidence="2">Uncharacterized protein</fullName>
    </submittedName>
</protein>
<keyword evidence="1" id="KW-0812">Transmembrane</keyword>